<reference evidence="2" key="1">
    <citation type="submission" date="2020-08" db="EMBL/GenBank/DDBJ databases">
        <title>Genome sequencing and assembly of the red palm weevil Rhynchophorus ferrugineus.</title>
        <authorList>
            <person name="Dias G.B."/>
            <person name="Bergman C.M."/>
            <person name="Manee M."/>
        </authorList>
    </citation>
    <scope>NUCLEOTIDE SEQUENCE</scope>
    <source>
        <strain evidence="2">AA-2017</strain>
        <tissue evidence="2">Whole larva</tissue>
    </source>
</reference>
<feature type="transmembrane region" description="Helical" evidence="1">
    <location>
        <begin position="32"/>
        <end position="51"/>
    </location>
</feature>
<dbReference type="Proteomes" id="UP000625711">
    <property type="component" value="Unassembled WGS sequence"/>
</dbReference>
<dbReference type="SUPFAM" id="SSF100910">
    <property type="entry name" value="Chemosensory protein Csp2"/>
    <property type="match status" value="1"/>
</dbReference>
<evidence type="ECO:0008006" key="4">
    <source>
        <dbReference type="Google" id="ProtNLM"/>
    </source>
</evidence>
<dbReference type="EMBL" id="JAACXV010011456">
    <property type="protein sequence ID" value="KAF7275060.1"/>
    <property type="molecule type" value="Genomic_DNA"/>
</dbReference>
<dbReference type="OrthoDB" id="6355718at2759"/>
<evidence type="ECO:0000313" key="2">
    <source>
        <dbReference type="EMBL" id="KAF7275060.1"/>
    </source>
</evidence>
<keyword evidence="1" id="KW-1133">Transmembrane helix</keyword>
<dbReference type="Gene3D" id="1.10.2080.10">
    <property type="entry name" value="Insect odorant-binding protein A10/Ejaculatory bulb-specific protein 3"/>
    <property type="match status" value="1"/>
</dbReference>
<organism evidence="2 3">
    <name type="scientific">Rhynchophorus ferrugineus</name>
    <name type="common">Red palm weevil</name>
    <name type="synonym">Curculio ferrugineus</name>
    <dbReference type="NCBI Taxonomy" id="354439"/>
    <lineage>
        <taxon>Eukaryota</taxon>
        <taxon>Metazoa</taxon>
        <taxon>Ecdysozoa</taxon>
        <taxon>Arthropoda</taxon>
        <taxon>Hexapoda</taxon>
        <taxon>Insecta</taxon>
        <taxon>Pterygota</taxon>
        <taxon>Neoptera</taxon>
        <taxon>Endopterygota</taxon>
        <taxon>Coleoptera</taxon>
        <taxon>Polyphaga</taxon>
        <taxon>Cucujiformia</taxon>
        <taxon>Curculionidae</taxon>
        <taxon>Dryophthorinae</taxon>
        <taxon>Rhynchophorus</taxon>
    </lineage>
</organism>
<keyword evidence="3" id="KW-1185">Reference proteome</keyword>
<comment type="caution">
    <text evidence="2">The sequence shown here is derived from an EMBL/GenBank/DDBJ whole genome shotgun (WGS) entry which is preliminary data.</text>
</comment>
<name>A0A834I5U3_RHYFE</name>
<dbReference type="AlphaFoldDB" id="A0A834I5U3"/>
<keyword evidence="1" id="KW-0812">Transmembrane</keyword>
<keyword evidence="1" id="KW-0472">Membrane</keyword>
<sequence>MNALVAASPRIFQTCSPSISIRLPLGDETDTILKMSPIAFLVVILALLVVCQCETTRAPISDDALEKTLSDKRYLQRQLKCALGEAPCDPVGRRIKSKFLIIIVKNTHISD</sequence>
<protein>
    <recommendedName>
        <fullName evidence="4">Chemosensory protein</fullName>
    </recommendedName>
</protein>
<evidence type="ECO:0000313" key="3">
    <source>
        <dbReference type="Proteomes" id="UP000625711"/>
    </source>
</evidence>
<accession>A0A834I5U3</accession>
<evidence type="ECO:0000256" key="1">
    <source>
        <dbReference type="SAM" id="Phobius"/>
    </source>
</evidence>
<proteinExistence type="predicted"/>
<gene>
    <name evidence="2" type="ORF">GWI33_012229</name>
</gene>
<dbReference type="InterPro" id="IPR036682">
    <property type="entry name" value="OS_D_A10/PebIII_sf"/>
</dbReference>